<dbReference type="InterPro" id="IPR031451">
    <property type="entry name" value="MqsR_toxin"/>
</dbReference>
<sequence length="98" mass="11100">MEKHTPSYKLSIVKQYVALGRVHATSSALSDAGLLGMNFGDMMHVIMSLAPSDFYKSMTTYANHRIWQDVYKPNTPFGNIYLKLTVLNDVVIVSFKKR</sequence>
<dbReference type="AlphaFoldDB" id="A0A6L6PJG9"/>
<dbReference type="RefSeq" id="WP_155464867.1">
    <property type="nucleotide sequence ID" value="NZ_WNKY01000017.1"/>
</dbReference>
<comment type="caution">
    <text evidence="1">The sequence shown here is derived from an EMBL/GenBank/DDBJ whole genome shotgun (WGS) entry which is preliminary data.</text>
</comment>
<dbReference type="CDD" id="cd12869">
    <property type="entry name" value="MqsR"/>
    <property type="match status" value="1"/>
</dbReference>
<dbReference type="Gene3D" id="3.30.2310.40">
    <property type="match status" value="1"/>
</dbReference>
<accession>A0A6L6PJG9</accession>
<dbReference type="GO" id="GO:0009372">
    <property type="term" value="P:quorum sensing"/>
    <property type="evidence" value="ECO:0007669"/>
    <property type="project" value="InterPro"/>
</dbReference>
<evidence type="ECO:0000313" key="1">
    <source>
        <dbReference type="EMBL" id="MTV39228.1"/>
    </source>
</evidence>
<dbReference type="Proteomes" id="UP000475582">
    <property type="component" value="Unassembled WGS sequence"/>
</dbReference>
<reference evidence="1 2" key="1">
    <citation type="submission" date="2019-11" db="EMBL/GenBank/DDBJ databases">
        <title>Type strains purchased from KCTC, JCM and DSMZ.</title>
        <authorList>
            <person name="Lu H."/>
        </authorList>
    </citation>
    <scope>NUCLEOTIDE SEQUENCE [LARGE SCALE GENOMIC DNA]</scope>
    <source>
        <strain evidence="1 2">KCTC 22382</strain>
    </source>
</reference>
<dbReference type="OrthoDB" id="8611934at2"/>
<proteinExistence type="predicted"/>
<dbReference type="GO" id="GO:0044010">
    <property type="term" value="P:single-species biofilm formation"/>
    <property type="evidence" value="ECO:0007669"/>
    <property type="project" value="InterPro"/>
</dbReference>
<keyword evidence="2" id="KW-1185">Reference proteome</keyword>
<dbReference type="InterPro" id="IPR038493">
    <property type="entry name" value="MqsR_sf"/>
</dbReference>
<dbReference type="EMBL" id="WNKY01000017">
    <property type="protein sequence ID" value="MTV39228.1"/>
    <property type="molecule type" value="Genomic_DNA"/>
</dbReference>
<name>A0A6L6PJG9_9BURK</name>
<protein>
    <submittedName>
        <fullName evidence="1">mRNA interferase MqsR</fullName>
    </submittedName>
</protein>
<dbReference type="Pfam" id="PF15723">
    <property type="entry name" value="MqsR_toxin"/>
    <property type="match status" value="1"/>
</dbReference>
<organism evidence="1 2">
    <name type="scientific">Duganella radicis</name>
    <dbReference type="NCBI Taxonomy" id="551988"/>
    <lineage>
        <taxon>Bacteria</taxon>
        <taxon>Pseudomonadati</taxon>
        <taxon>Pseudomonadota</taxon>
        <taxon>Betaproteobacteria</taxon>
        <taxon>Burkholderiales</taxon>
        <taxon>Oxalobacteraceae</taxon>
        <taxon>Telluria group</taxon>
        <taxon>Duganella</taxon>
    </lineage>
</organism>
<dbReference type="GO" id="GO:0017148">
    <property type="term" value="P:negative regulation of translation"/>
    <property type="evidence" value="ECO:0007669"/>
    <property type="project" value="InterPro"/>
</dbReference>
<gene>
    <name evidence="1" type="ORF">GM676_16760</name>
</gene>
<evidence type="ECO:0000313" key="2">
    <source>
        <dbReference type="Proteomes" id="UP000475582"/>
    </source>
</evidence>